<protein>
    <recommendedName>
        <fullName evidence="4">DUF4245 domain-containing protein</fullName>
    </recommendedName>
</protein>
<reference evidence="2 3" key="1">
    <citation type="submission" date="2020-08" db="EMBL/GenBank/DDBJ databases">
        <title>Sequencing the genomes of 1000 actinobacteria strains.</title>
        <authorList>
            <person name="Klenk H.-P."/>
        </authorList>
    </citation>
    <scope>NUCLEOTIDE SEQUENCE [LARGE SCALE GENOMIC DNA]</scope>
    <source>
        <strain evidence="2 3">DSM 11053</strain>
    </source>
</reference>
<evidence type="ECO:0008006" key="4">
    <source>
        <dbReference type="Google" id="ProtNLM"/>
    </source>
</evidence>
<evidence type="ECO:0000313" key="3">
    <source>
        <dbReference type="Proteomes" id="UP000565572"/>
    </source>
</evidence>
<feature type="transmembrane region" description="Helical" evidence="1">
    <location>
        <begin position="12"/>
        <end position="31"/>
    </location>
</feature>
<evidence type="ECO:0000256" key="1">
    <source>
        <dbReference type="SAM" id="Phobius"/>
    </source>
</evidence>
<dbReference type="Proteomes" id="UP000565572">
    <property type="component" value="Unassembled WGS sequence"/>
</dbReference>
<accession>A0A7W5JYL1</accession>
<evidence type="ECO:0000313" key="2">
    <source>
        <dbReference type="EMBL" id="MBB3328526.1"/>
    </source>
</evidence>
<dbReference type="EMBL" id="JACHZG010000001">
    <property type="protein sequence ID" value="MBB3328526.1"/>
    <property type="molecule type" value="Genomic_DNA"/>
</dbReference>
<gene>
    <name evidence="2" type="ORF">FHX39_003470</name>
</gene>
<comment type="caution">
    <text evidence="2">The sequence shown here is derived from an EMBL/GenBank/DDBJ whole genome shotgun (WGS) entry which is preliminary data.</text>
</comment>
<proteinExistence type="predicted"/>
<dbReference type="Pfam" id="PF14030">
    <property type="entry name" value="DUF4245"/>
    <property type="match status" value="1"/>
</dbReference>
<dbReference type="RefSeq" id="WP_183340439.1">
    <property type="nucleotide sequence ID" value="NZ_JACHZG010000001.1"/>
</dbReference>
<dbReference type="InterPro" id="IPR025339">
    <property type="entry name" value="DUF4245"/>
</dbReference>
<name>A0A7W5JYL1_9ACTN</name>
<dbReference type="AlphaFoldDB" id="A0A7W5JYL1"/>
<keyword evidence="1" id="KW-0812">Transmembrane</keyword>
<keyword evidence="1" id="KW-1133">Transmembrane helix</keyword>
<organism evidence="2 3">
    <name type="scientific">Microlunatus antarcticus</name>
    <dbReference type="NCBI Taxonomy" id="53388"/>
    <lineage>
        <taxon>Bacteria</taxon>
        <taxon>Bacillati</taxon>
        <taxon>Actinomycetota</taxon>
        <taxon>Actinomycetes</taxon>
        <taxon>Propionibacteriales</taxon>
        <taxon>Propionibacteriaceae</taxon>
        <taxon>Microlunatus</taxon>
    </lineage>
</organism>
<sequence>MARPKKPQTMGDLIRSLLVIIVPLLLITAFFTRDVGDHPVKEVDWRPAVALARSQSPYPVLAPVNLPPGWRSTQAIWVKAGDTYLNGEPSARNLWKLGFLTSDDVFIGLSQGDLQPQTFIADETRKGVADGQSVVGDDTWERRVSPDGRTRSLVETTPEVTTIVSGDLPYEALDTYAGILSSSG</sequence>
<keyword evidence="1" id="KW-0472">Membrane</keyword>
<keyword evidence="3" id="KW-1185">Reference proteome</keyword>